<evidence type="ECO:0000313" key="2">
    <source>
        <dbReference type="Proteomes" id="UP000003179"/>
    </source>
</evidence>
<proteinExistence type="predicted"/>
<sequence>MRVGLMMWFQHRRGRVNVVFCDVIVMKFGLKVMAEVRFSDG</sequence>
<gene>
    <name evidence="1" type="ORF">HMPREF9607_00443</name>
</gene>
<reference evidence="1" key="1">
    <citation type="submission" date="2010-08" db="EMBL/GenBank/DDBJ databases">
        <authorList>
            <person name="Weinstock G."/>
            <person name="Sodergren E."/>
            <person name="Clifton S."/>
            <person name="Fulton L."/>
            <person name="Fulton B."/>
            <person name="Courtney L."/>
            <person name="Fronick C."/>
            <person name="Harrison M."/>
            <person name="Strong C."/>
            <person name="Farmer C."/>
            <person name="Delahaunty K."/>
            <person name="Markovic C."/>
            <person name="Hall O."/>
            <person name="Minx P."/>
            <person name="Tomlinson C."/>
            <person name="Mitreva M."/>
            <person name="Hou S."/>
            <person name="Chen J."/>
            <person name="Wollam A."/>
            <person name="Pepin K.H."/>
            <person name="Johnson M."/>
            <person name="Bhonagiri V."/>
            <person name="Zhang X."/>
            <person name="Suruliraj S."/>
            <person name="Warren W."/>
            <person name="Chinwalla A."/>
            <person name="Mardis E.R."/>
            <person name="Wilson R.K."/>
        </authorList>
    </citation>
    <scope>NUCLEOTIDE SEQUENCE [LARGE SCALE GENOMIC DNA]</scope>
    <source>
        <strain evidence="1">HL044PA1</strain>
    </source>
</reference>
<protein>
    <submittedName>
        <fullName evidence="1">Uncharacterized protein</fullName>
    </submittedName>
</protein>
<dbReference type="Proteomes" id="UP000003179">
    <property type="component" value="Unassembled WGS sequence"/>
</dbReference>
<comment type="caution">
    <text evidence="1">The sequence shown here is derived from an EMBL/GenBank/DDBJ whole genome shotgun (WGS) entry which is preliminary data.</text>
</comment>
<name>A0ABP2K8H0_9ACTN</name>
<keyword evidence="2" id="KW-1185">Reference proteome</keyword>
<organism evidence="1 2">
    <name type="scientific">Cutibacterium modestum HL044PA1</name>
    <dbReference type="NCBI Taxonomy" id="765109"/>
    <lineage>
        <taxon>Bacteria</taxon>
        <taxon>Bacillati</taxon>
        <taxon>Actinomycetota</taxon>
        <taxon>Actinomycetes</taxon>
        <taxon>Propionibacteriales</taxon>
        <taxon>Propionibacteriaceae</taxon>
        <taxon>Cutibacterium</taxon>
        <taxon>Cutibacterium modestum</taxon>
    </lineage>
</organism>
<dbReference type="EMBL" id="ADZU01000011">
    <property type="protein sequence ID" value="EFS93231.1"/>
    <property type="molecule type" value="Genomic_DNA"/>
</dbReference>
<accession>A0ABP2K8H0</accession>
<evidence type="ECO:0000313" key="1">
    <source>
        <dbReference type="EMBL" id="EFS93231.1"/>
    </source>
</evidence>